<feature type="chain" id="PRO_5046808621" evidence="1">
    <location>
        <begin position="21"/>
        <end position="187"/>
    </location>
</feature>
<accession>A0ABP1PP49</accession>
<proteinExistence type="predicted"/>
<name>A0ABP1PP49_9HEXA</name>
<evidence type="ECO:0000313" key="3">
    <source>
        <dbReference type="Proteomes" id="UP001642540"/>
    </source>
</evidence>
<dbReference type="Proteomes" id="UP001642540">
    <property type="component" value="Unassembled WGS sequence"/>
</dbReference>
<evidence type="ECO:0000313" key="2">
    <source>
        <dbReference type="EMBL" id="CAL8071157.1"/>
    </source>
</evidence>
<feature type="signal peptide" evidence="1">
    <location>
        <begin position="1"/>
        <end position="20"/>
    </location>
</feature>
<organism evidence="2 3">
    <name type="scientific">Orchesella dallaii</name>
    <dbReference type="NCBI Taxonomy" id="48710"/>
    <lineage>
        <taxon>Eukaryota</taxon>
        <taxon>Metazoa</taxon>
        <taxon>Ecdysozoa</taxon>
        <taxon>Arthropoda</taxon>
        <taxon>Hexapoda</taxon>
        <taxon>Collembola</taxon>
        <taxon>Entomobryomorpha</taxon>
        <taxon>Entomobryoidea</taxon>
        <taxon>Orchesellidae</taxon>
        <taxon>Orchesellinae</taxon>
        <taxon>Orchesella</taxon>
    </lineage>
</organism>
<keyword evidence="1" id="KW-0732">Signal</keyword>
<reference evidence="2 3" key="1">
    <citation type="submission" date="2024-08" db="EMBL/GenBank/DDBJ databases">
        <authorList>
            <person name="Cucini C."/>
            <person name="Frati F."/>
        </authorList>
    </citation>
    <scope>NUCLEOTIDE SEQUENCE [LARGE SCALE GENOMIC DNA]</scope>
</reference>
<sequence length="187" mass="21604">MKSLLFLITLLIVGVTKNKTFPTILPTRNGNETGKFEELPAEINSTTNITDPPEYNGDYEEYDKSHTFIIWIRNSTTTTTEQYDESQTETAETAEDFNRELEYYENVVVPRILNIESAKLIEFDKVPTTDTEEHDDDITSYIPFSDKDEFDEEMQRICRGHTTDSPWSLQLLCLDVSTPRYVPGKKI</sequence>
<dbReference type="EMBL" id="CAXLJM020000004">
    <property type="protein sequence ID" value="CAL8071157.1"/>
    <property type="molecule type" value="Genomic_DNA"/>
</dbReference>
<keyword evidence="3" id="KW-1185">Reference proteome</keyword>
<protein>
    <submittedName>
        <fullName evidence="2">Uncharacterized protein</fullName>
    </submittedName>
</protein>
<evidence type="ECO:0000256" key="1">
    <source>
        <dbReference type="SAM" id="SignalP"/>
    </source>
</evidence>
<comment type="caution">
    <text evidence="2">The sequence shown here is derived from an EMBL/GenBank/DDBJ whole genome shotgun (WGS) entry which is preliminary data.</text>
</comment>
<gene>
    <name evidence="2" type="ORF">ODALV1_LOCUS1581</name>
</gene>